<evidence type="ECO:0000313" key="3">
    <source>
        <dbReference type="Proteomes" id="UP000466831"/>
    </source>
</evidence>
<dbReference type="InterPro" id="IPR004360">
    <property type="entry name" value="Glyas_Fos-R_dOase_dom"/>
</dbReference>
<dbReference type="InterPro" id="IPR029068">
    <property type="entry name" value="Glyas_Bleomycin-R_OHBP_Dase"/>
</dbReference>
<dbReference type="PANTHER" id="PTHR34109">
    <property type="entry name" value="BNAUNNG04460D PROTEIN-RELATED"/>
    <property type="match status" value="1"/>
</dbReference>
<reference evidence="2 3" key="1">
    <citation type="journal article" date="2019" name="Emerg. Microbes Infect.">
        <title>Comprehensive subspecies identification of 175 nontuberculous mycobacteria species based on 7547 genomic profiles.</title>
        <authorList>
            <person name="Matsumoto Y."/>
            <person name="Kinjo T."/>
            <person name="Motooka D."/>
            <person name="Nabeya D."/>
            <person name="Jung N."/>
            <person name="Uechi K."/>
            <person name="Horii T."/>
            <person name="Iida T."/>
            <person name="Fujita J."/>
            <person name="Nakamura S."/>
        </authorList>
    </citation>
    <scope>NUCLEOTIDE SEQUENCE [LARGE SCALE GENOMIC DNA]</scope>
    <source>
        <strain evidence="2 3">JCM 17324</strain>
    </source>
</reference>
<keyword evidence="3" id="KW-1185">Reference proteome</keyword>
<dbReference type="EMBL" id="AP022584">
    <property type="protein sequence ID" value="BBY11422.1"/>
    <property type="molecule type" value="Genomic_DNA"/>
</dbReference>
<organism evidence="2 3">
    <name type="scientific">Mycobacterium marseillense</name>
    <dbReference type="NCBI Taxonomy" id="701042"/>
    <lineage>
        <taxon>Bacteria</taxon>
        <taxon>Bacillati</taxon>
        <taxon>Actinomycetota</taxon>
        <taxon>Actinomycetes</taxon>
        <taxon>Mycobacteriales</taxon>
        <taxon>Mycobacteriaceae</taxon>
        <taxon>Mycobacterium</taxon>
        <taxon>Mycobacterium avium complex (MAC)</taxon>
    </lineage>
</organism>
<sequence>MANLAKLDSMNVQPIPEGYTSLTPFLVVDGAEAAIRFYIEVFGATLVEKMAGPNDTVAHAELDFGRGRLQLSDPNPGYHLEAPGRTESVTHSVVFYCTDVDDVLARAQRAGATVREAAQTFVTGDRFGSIVDPFGQRWSIMTRVEDIDAAERAHRLASWGADNL</sequence>
<dbReference type="Gene3D" id="3.30.720.110">
    <property type="match status" value="1"/>
</dbReference>
<dbReference type="PROSITE" id="PS51819">
    <property type="entry name" value="VOC"/>
    <property type="match status" value="1"/>
</dbReference>
<evidence type="ECO:0000259" key="1">
    <source>
        <dbReference type="PROSITE" id="PS51819"/>
    </source>
</evidence>
<dbReference type="SUPFAM" id="SSF54593">
    <property type="entry name" value="Glyoxalase/Bleomycin resistance protein/Dihydroxybiphenyl dioxygenase"/>
    <property type="match status" value="1"/>
</dbReference>
<name>A0ABM7JBY3_9MYCO</name>
<accession>A0ABM7JBY3</accession>
<dbReference type="CDD" id="cd07246">
    <property type="entry name" value="VOC_like"/>
    <property type="match status" value="1"/>
</dbReference>
<protein>
    <submittedName>
        <fullName evidence="2">Glyoxalase</fullName>
    </submittedName>
</protein>
<feature type="domain" description="VOC" evidence="1">
    <location>
        <begin position="18"/>
        <end position="143"/>
    </location>
</feature>
<gene>
    <name evidence="2" type="ORF">MMARJ_21620</name>
</gene>
<proteinExistence type="predicted"/>
<dbReference type="PANTHER" id="PTHR34109:SF1">
    <property type="entry name" value="VOC DOMAIN-CONTAINING PROTEIN"/>
    <property type="match status" value="1"/>
</dbReference>
<dbReference type="Gene3D" id="3.30.720.120">
    <property type="match status" value="1"/>
</dbReference>
<dbReference type="Proteomes" id="UP000466831">
    <property type="component" value="Chromosome"/>
</dbReference>
<evidence type="ECO:0000313" key="2">
    <source>
        <dbReference type="EMBL" id="BBY11422.1"/>
    </source>
</evidence>
<dbReference type="InterPro" id="IPR037523">
    <property type="entry name" value="VOC_core"/>
</dbReference>
<dbReference type="Pfam" id="PF00903">
    <property type="entry name" value="Glyoxalase"/>
    <property type="match status" value="1"/>
</dbReference>